<gene>
    <name evidence="1" type="ordered locus">Dbac_1312</name>
</gene>
<organism evidence="1 2">
    <name type="scientific">Desulfomicrobium baculatum (strain DSM 4028 / VKM B-1378 / X)</name>
    <name type="common">Desulfovibrio baculatus</name>
    <dbReference type="NCBI Taxonomy" id="525897"/>
    <lineage>
        <taxon>Bacteria</taxon>
        <taxon>Pseudomonadati</taxon>
        <taxon>Thermodesulfobacteriota</taxon>
        <taxon>Desulfovibrionia</taxon>
        <taxon>Desulfovibrionales</taxon>
        <taxon>Desulfomicrobiaceae</taxon>
        <taxon>Desulfomicrobium</taxon>
    </lineage>
</organism>
<dbReference type="AlphaFoldDB" id="C7LS28"/>
<dbReference type="Proteomes" id="UP000002216">
    <property type="component" value="Chromosome"/>
</dbReference>
<proteinExistence type="predicted"/>
<evidence type="ECO:0000313" key="1">
    <source>
        <dbReference type="EMBL" id="ACU89411.1"/>
    </source>
</evidence>
<dbReference type="EMBL" id="CP001629">
    <property type="protein sequence ID" value="ACU89411.1"/>
    <property type="molecule type" value="Genomic_DNA"/>
</dbReference>
<protein>
    <submittedName>
        <fullName evidence="1">Uncharacterized protein</fullName>
    </submittedName>
</protein>
<sequence length="148" mass="17419">MPRVIGKNGEKTDFSDEIFEMQRLIQTHLACMGWSVRQFADRYCYDNNNYEIGDTDHTNCIEKIKKQLTLKCKTQKILGELNKFINYIEESEEFEKLNKIRLKSITHGILDEELENKMKLISIFIDKNIVEKSHLDVGKSYIKLAKKI</sequence>
<dbReference type="RefSeq" id="WP_015773505.1">
    <property type="nucleotide sequence ID" value="NC_013173.1"/>
</dbReference>
<dbReference type="STRING" id="525897.Dbac_1312"/>
<name>C7LS28_DESBD</name>
<dbReference type="KEGG" id="dba:Dbac_1312"/>
<dbReference type="HOGENOM" id="CLU_1755882_0_0_7"/>
<keyword evidence="2" id="KW-1185">Reference proteome</keyword>
<accession>C7LS28</accession>
<reference evidence="1 2" key="1">
    <citation type="journal article" date="2009" name="Stand. Genomic Sci.">
        <title>Complete genome sequence of Desulfomicrobium baculatum type strain (X).</title>
        <authorList>
            <person name="Copeland A."/>
            <person name="Spring S."/>
            <person name="Goker M."/>
            <person name="Schneider S."/>
            <person name="Lapidus A."/>
            <person name="Del Rio T.G."/>
            <person name="Tice H."/>
            <person name="Cheng J.F."/>
            <person name="Chen F."/>
            <person name="Nolan M."/>
            <person name="Bruce D."/>
            <person name="Goodwin L."/>
            <person name="Pitluck S."/>
            <person name="Ivanova N."/>
            <person name="Mavrommatis K."/>
            <person name="Ovchinnikova G."/>
            <person name="Pati A."/>
            <person name="Chen A."/>
            <person name="Palaniappan K."/>
            <person name="Land M."/>
            <person name="Hauser L."/>
            <person name="Chang Y.J."/>
            <person name="Jeffries C.C."/>
            <person name="Meincke L."/>
            <person name="Sims D."/>
            <person name="Brettin T."/>
            <person name="Detter J.C."/>
            <person name="Han C."/>
            <person name="Chain P."/>
            <person name="Bristow J."/>
            <person name="Eisen J.A."/>
            <person name="Markowitz V."/>
            <person name="Hugenholtz P."/>
            <person name="Kyrpides N.C."/>
            <person name="Klenk H.P."/>
            <person name="Lucas S."/>
        </authorList>
    </citation>
    <scope>NUCLEOTIDE SEQUENCE [LARGE SCALE GENOMIC DNA]</scope>
    <source>
        <strain evidence="2">DSM 4028 / VKM B-1378 / X</strain>
    </source>
</reference>
<evidence type="ECO:0000313" key="2">
    <source>
        <dbReference type="Proteomes" id="UP000002216"/>
    </source>
</evidence>